<proteinExistence type="predicted"/>
<dbReference type="EMBL" id="BJNZ01000004">
    <property type="protein sequence ID" value="GED08930.1"/>
    <property type="molecule type" value="Genomic_DNA"/>
</dbReference>
<dbReference type="RefSeq" id="WP_141388506.1">
    <property type="nucleotide sequence ID" value="NZ_BJNZ01000004.1"/>
</dbReference>
<dbReference type="Proteomes" id="UP000316659">
    <property type="component" value="Unassembled WGS sequence"/>
</dbReference>
<accession>A0A4Y4DZW6</accession>
<sequence length="195" mass="21338">MTQRRDAQQALHALAYRQSGYFTAAQAVSLGFSHQGQKYHVDAGNWVRVERGIFRLRDWPGEIEDVYVLWSLWSRGRGVLSHATALAVHDLGTLDPAEVTMTVPQGFRARHPAVRTVAGTVPDADVEDRGAFRVTAPVRTLLDVASTSGQEIVDDAVADALDRGLVSARTLRRRADEAGDRAALRIERALAAVGR</sequence>
<evidence type="ECO:0000313" key="2">
    <source>
        <dbReference type="Proteomes" id="UP000316659"/>
    </source>
</evidence>
<evidence type="ECO:0000313" key="1">
    <source>
        <dbReference type="EMBL" id="GED08930.1"/>
    </source>
</evidence>
<gene>
    <name evidence="1" type="ORF">CCE02nite_09290</name>
</gene>
<evidence type="ECO:0008006" key="3">
    <source>
        <dbReference type="Google" id="ProtNLM"/>
    </source>
</evidence>
<organism evidence="1 2">
    <name type="scientific">Cellulosimicrobium cellulans</name>
    <name type="common">Arthrobacter luteus</name>
    <dbReference type="NCBI Taxonomy" id="1710"/>
    <lineage>
        <taxon>Bacteria</taxon>
        <taxon>Bacillati</taxon>
        <taxon>Actinomycetota</taxon>
        <taxon>Actinomycetes</taxon>
        <taxon>Micrococcales</taxon>
        <taxon>Promicromonosporaceae</taxon>
        <taxon>Cellulosimicrobium</taxon>
    </lineage>
</organism>
<dbReference type="AlphaFoldDB" id="A0A4Y4DZW6"/>
<reference evidence="1 2" key="1">
    <citation type="submission" date="2019-06" db="EMBL/GenBank/DDBJ databases">
        <title>Whole genome shotgun sequence of Cellulosimicrobium cellulans NBRC 15516.</title>
        <authorList>
            <person name="Hosoyama A."/>
            <person name="Uohara A."/>
            <person name="Ohji S."/>
            <person name="Ichikawa N."/>
        </authorList>
    </citation>
    <scope>NUCLEOTIDE SEQUENCE [LARGE SCALE GENOMIC DNA]</scope>
    <source>
        <strain evidence="1 2">NBRC 15516</strain>
    </source>
</reference>
<comment type="caution">
    <text evidence="1">The sequence shown here is derived from an EMBL/GenBank/DDBJ whole genome shotgun (WGS) entry which is preliminary data.</text>
</comment>
<protein>
    <recommendedName>
        <fullName evidence="3">AbiEi antitoxin C-terminal domain-containing protein</fullName>
    </recommendedName>
</protein>
<name>A0A4Y4DZW6_CELCE</name>